<proteinExistence type="predicted"/>
<evidence type="ECO:0000313" key="1">
    <source>
        <dbReference type="EMBL" id="CAG7579826.1"/>
    </source>
</evidence>
<name>A0A8D9C8D6_9VIRU</name>
<dbReference type="EMBL" id="OU342829">
    <property type="protein sequence ID" value="CAG7579826.1"/>
    <property type="molecule type" value="Genomic_DNA"/>
</dbReference>
<organism evidence="1">
    <name type="scientific">uncultured marine phage</name>
    <dbReference type="NCBI Taxonomy" id="707152"/>
    <lineage>
        <taxon>Viruses</taxon>
        <taxon>environmental samples</taxon>
    </lineage>
</organism>
<sequence>MGNLIFVRSGNKIVYVDHSKLKESNTASFDMTEYHRAWKENEHQGSSLTNFLKNLKEYQDLTDEQIKEIEKYILSFEDDDDGIERMFMED</sequence>
<gene>
    <name evidence="1" type="ORF">SLAVMIC_00113</name>
</gene>
<protein>
    <submittedName>
        <fullName evidence="1">Uncharacterized protein</fullName>
    </submittedName>
</protein>
<reference evidence="1" key="1">
    <citation type="submission" date="2021-06" db="EMBL/GenBank/DDBJ databases">
        <authorList>
            <person name="Gannon L."/>
            <person name="Redgwell R T."/>
            <person name="Michniewski S."/>
            <person name="Harrison D C."/>
            <person name="Millard A."/>
        </authorList>
    </citation>
    <scope>NUCLEOTIDE SEQUENCE</scope>
</reference>
<accession>A0A8D9C8D6</accession>